<dbReference type="Gene3D" id="1.10.10.1150">
    <property type="entry name" value="Coenzyme PQQ synthesis protein D (PqqD)"/>
    <property type="match status" value="1"/>
</dbReference>
<dbReference type="Proteomes" id="UP000287470">
    <property type="component" value="Unassembled WGS sequence"/>
</dbReference>
<dbReference type="OrthoDB" id="9795908at2"/>
<dbReference type="EMBL" id="QXGK01000006">
    <property type="protein sequence ID" value="RSX57272.1"/>
    <property type="molecule type" value="Genomic_DNA"/>
</dbReference>
<gene>
    <name evidence="1" type="ORF">D2E24_0865</name>
</gene>
<comment type="caution">
    <text evidence="1">The sequence shown here is derived from an EMBL/GenBank/DDBJ whole genome shotgun (WGS) entry which is preliminary data.</text>
</comment>
<proteinExistence type="predicted"/>
<dbReference type="RefSeq" id="WP_125968120.1">
    <property type="nucleotide sequence ID" value="NZ_QXGK01000006.1"/>
</dbReference>
<name>A0A430FUY0_9BIFI</name>
<dbReference type="InterPro" id="IPR041881">
    <property type="entry name" value="PqqD_sf"/>
</dbReference>
<keyword evidence="2" id="KW-1185">Reference proteome</keyword>
<reference evidence="1 2" key="1">
    <citation type="submission" date="2018-09" db="EMBL/GenBank/DDBJ databases">
        <title>Characterization of the phylogenetic diversity of five novel species belonging to the genus Bifidobacterium.</title>
        <authorList>
            <person name="Lugli G.A."/>
            <person name="Duranti S."/>
            <person name="Milani C."/>
        </authorList>
    </citation>
    <scope>NUCLEOTIDE SEQUENCE [LARGE SCALE GENOMIC DNA]</scope>
    <source>
        <strain evidence="1 2">2033B</strain>
    </source>
</reference>
<organism evidence="1 2">
    <name type="scientific">Bifidobacterium samirii</name>
    <dbReference type="NCBI Taxonomy" id="2306974"/>
    <lineage>
        <taxon>Bacteria</taxon>
        <taxon>Bacillati</taxon>
        <taxon>Actinomycetota</taxon>
        <taxon>Actinomycetes</taxon>
        <taxon>Bifidobacteriales</taxon>
        <taxon>Bifidobacteriaceae</taxon>
        <taxon>Bifidobacterium</taxon>
    </lineage>
</organism>
<sequence>MRIKQGFVMREVAGQTVIVATGEAAQGFRGMIKVNEAGRVIWQGITDGLDETAIVERIVDAFDVTRDTAEHDVATFVAQMRDNGFLTV</sequence>
<evidence type="ECO:0000313" key="2">
    <source>
        <dbReference type="Proteomes" id="UP000287470"/>
    </source>
</evidence>
<protein>
    <submittedName>
        <fullName evidence="1">Coenzyme PQQ synthesis protein</fullName>
    </submittedName>
</protein>
<dbReference type="InterPro" id="IPR008792">
    <property type="entry name" value="PQQD"/>
</dbReference>
<accession>A0A430FUY0</accession>
<dbReference type="AlphaFoldDB" id="A0A430FUY0"/>
<dbReference type="Pfam" id="PF05402">
    <property type="entry name" value="PqqD"/>
    <property type="match status" value="1"/>
</dbReference>
<evidence type="ECO:0000313" key="1">
    <source>
        <dbReference type="EMBL" id="RSX57272.1"/>
    </source>
</evidence>